<dbReference type="InParanoid" id="K1PH42"/>
<dbReference type="InterPro" id="IPR004031">
    <property type="entry name" value="PMP22/EMP/MP20/Claudin"/>
</dbReference>
<evidence type="ECO:0000256" key="4">
    <source>
        <dbReference type="ARBA" id="ARBA00023136"/>
    </source>
</evidence>
<evidence type="ECO:0000313" key="5">
    <source>
        <dbReference type="EMBL" id="EKC20893.1"/>
    </source>
</evidence>
<name>K1PH42_MAGGI</name>
<evidence type="ECO:0000256" key="1">
    <source>
        <dbReference type="ARBA" id="ARBA00004141"/>
    </source>
</evidence>
<keyword evidence="3" id="KW-1133">Transmembrane helix</keyword>
<proteinExistence type="predicted"/>
<gene>
    <name evidence="5" type="ORF">CGI_10005080</name>
</gene>
<dbReference type="EMBL" id="JH818722">
    <property type="protein sequence ID" value="EKC20893.1"/>
    <property type="molecule type" value="Genomic_DNA"/>
</dbReference>
<dbReference type="Pfam" id="PF00822">
    <property type="entry name" value="PMP22_Claudin"/>
    <property type="match status" value="1"/>
</dbReference>
<keyword evidence="4" id="KW-0472">Membrane</keyword>
<keyword evidence="2" id="KW-0812">Transmembrane</keyword>
<dbReference type="AlphaFoldDB" id="K1PH42"/>
<dbReference type="Gene3D" id="1.20.140.150">
    <property type="match status" value="1"/>
</dbReference>
<reference evidence="5" key="1">
    <citation type="journal article" date="2012" name="Nature">
        <title>The oyster genome reveals stress adaptation and complexity of shell formation.</title>
        <authorList>
            <person name="Zhang G."/>
            <person name="Fang X."/>
            <person name="Guo X."/>
            <person name="Li L."/>
            <person name="Luo R."/>
            <person name="Xu F."/>
            <person name="Yang P."/>
            <person name="Zhang L."/>
            <person name="Wang X."/>
            <person name="Qi H."/>
            <person name="Xiong Z."/>
            <person name="Que H."/>
            <person name="Xie Y."/>
            <person name="Holland P.W."/>
            <person name="Paps J."/>
            <person name="Zhu Y."/>
            <person name="Wu F."/>
            <person name="Chen Y."/>
            <person name="Wang J."/>
            <person name="Peng C."/>
            <person name="Meng J."/>
            <person name="Yang L."/>
            <person name="Liu J."/>
            <person name="Wen B."/>
            <person name="Zhang N."/>
            <person name="Huang Z."/>
            <person name="Zhu Q."/>
            <person name="Feng Y."/>
            <person name="Mount A."/>
            <person name="Hedgecock D."/>
            <person name="Xu Z."/>
            <person name="Liu Y."/>
            <person name="Domazet-Loso T."/>
            <person name="Du Y."/>
            <person name="Sun X."/>
            <person name="Zhang S."/>
            <person name="Liu B."/>
            <person name="Cheng P."/>
            <person name="Jiang X."/>
            <person name="Li J."/>
            <person name="Fan D."/>
            <person name="Wang W."/>
            <person name="Fu W."/>
            <person name="Wang T."/>
            <person name="Wang B."/>
            <person name="Zhang J."/>
            <person name="Peng Z."/>
            <person name="Li Y."/>
            <person name="Li N."/>
            <person name="Wang J."/>
            <person name="Chen M."/>
            <person name="He Y."/>
            <person name="Tan F."/>
            <person name="Song X."/>
            <person name="Zheng Q."/>
            <person name="Huang R."/>
            <person name="Yang H."/>
            <person name="Du X."/>
            <person name="Chen L."/>
            <person name="Yang M."/>
            <person name="Gaffney P.M."/>
            <person name="Wang S."/>
            <person name="Luo L."/>
            <person name="She Z."/>
            <person name="Ming Y."/>
            <person name="Huang W."/>
            <person name="Zhang S."/>
            <person name="Huang B."/>
            <person name="Zhang Y."/>
            <person name="Qu T."/>
            <person name="Ni P."/>
            <person name="Miao G."/>
            <person name="Wang J."/>
            <person name="Wang Q."/>
            <person name="Steinberg C.E."/>
            <person name="Wang H."/>
            <person name="Li N."/>
            <person name="Qian L."/>
            <person name="Zhang G."/>
            <person name="Li Y."/>
            <person name="Yang H."/>
            <person name="Liu X."/>
            <person name="Wang J."/>
            <person name="Yin Y."/>
            <person name="Wang J."/>
        </authorList>
    </citation>
    <scope>NUCLEOTIDE SEQUENCE [LARGE SCALE GENOMIC DNA]</scope>
    <source>
        <strain evidence="5">05x7-T-G4-1.051#20</strain>
    </source>
</reference>
<comment type="subcellular location">
    <subcellularLocation>
        <location evidence="1">Membrane</location>
        <topology evidence="1">Multi-pass membrane protein</topology>
    </subcellularLocation>
</comment>
<dbReference type="GO" id="GO:0016020">
    <property type="term" value="C:membrane"/>
    <property type="evidence" value="ECO:0007669"/>
    <property type="project" value="UniProtKB-SubCell"/>
</dbReference>
<evidence type="ECO:0000256" key="2">
    <source>
        <dbReference type="ARBA" id="ARBA00022692"/>
    </source>
</evidence>
<protein>
    <submittedName>
        <fullName evidence="5">Peripheral myelin protein 22</fullName>
    </submittedName>
</protein>
<accession>K1PH42</accession>
<evidence type="ECO:0000256" key="3">
    <source>
        <dbReference type="ARBA" id="ARBA00022989"/>
    </source>
</evidence>
<sequence>MTTPKETQSFGMPVDDKPSIVIIMESVESRPKLLITGWSFVMGAGMLNVIAIGTPYWIYSSAILRVNYAGLWVFCTKYYLNAVAGCVELDSDFGWVKSIRAMMILSVMFFGAGFVSFTLKIWVLKTRKEFEYLGIASTFAGAVFTLVAVSRFADMKEMKINSDYSLSFSFVFSILGMILALVACGLVVIHIRKSSQPATSKHYVRGPESTCGPRVNSGSLML</sequence>
<dbReference type="HOGENOM" id="CLU_1246429_0_0_1"/>
<organism evidence="5">
    <name type="scientific">Magallana gigas</name>
    <name type="common">Pacific oyster</name>
    <name type="synonym">Crassostrea gigas</name>
    <dbReference type="NCBI Taxonomy" id="29159"/>
    <lineage>
        <taxon>Eukaryota</taxon>
        <taxon>Metazoa</taxon>
        <taxon>Spiralia</taxon>
        <taxon>Lophotrochozoa</taxon>
        <taxon>Mollusca</taxon>
        <taxon>Bivalvia</taxon>
        <taxon>Autobranchia</taxon>
        <taxon>Pteriomorphia</taxon>
        <taxon>Ostreida</taxon>
        <taxon>Ostreoidea</taxon>
        <taxon>Ostreidae</taxon>
        <taxon>Magallana</taxon>
    </lineage>
</organism>